<accession>A0A4V3SJN1</accession>
<dbReference type="Proteomes" id="UP000298138">
    <property type="component" value="Unassembled WGS sequence"/>
</dbReference>
<proteinExistence type="predicted"/>
<dbReference type="InParanoid" id="A0A4V3SJN1"/>
<dbReference type="AlphaFoldDB" id="A0A4V3SJN1"/>
<organism evidence="1 2">
    <name type="scientific">Ascodesmis nigricans</name>
    <dbReference type="NCBI Taxonomy" id="341454"/>
    <lineage>
        <taxon>Eukaryota</taxon>
        <taxon>Fungi</taxon>
        <taxon>Dikarya</taxon>
        <taxon>Ascomycota</taxon>
        <taxon>Pezizomycotina</taxon>
        <taxon>Pezizomycetes</taxon>
        <taxon>Pezizales</taxon>
        <taxon>Ascodesmidaceae</taxon>
        <taxon>Ascodesmis</taxon>
    </lineage>
</organism>
<dbReference type="EMBL" id="ML220112">
    <property type="protein sequence ID" value="TGZ84615.1"/>
    <property type="molecule type" value="Genomic_DNA"/>
</dbReference>
<sequence>MRGERVIISFSTLSLQPSLFLIPKLIQSFHQRPITKGKQICILSRLNHMTYRTPMRHRKRILLPPYQLFQILPIANQAISPALIHMEHKRRRLPMPRRRGSRLDPFSMCADDFRDMLPPGELIKVATIGLWFIRIQCLLNWLPGKRDGR</sequence>
<name>A0A4V3SJN1_9PEZI</name>
<reference evidence="1 2" key="1">
    <citation type="submission" date="2019-04" db="EMBL/GenBank/DDBJ databases">
        <title>Comparative genomics and transcriptomics to analyze fruiting body development in filamentous ascomycetes.</title>
        <authorList>
            <consortium name="DOE Joint Genome Institute"/>
            <person name="Lutkenhaus R."/>
            <person name="Traeger S."/>
            <person name="Breuer J."/>
            <person name="Kuo A."/>
            <person name="Lipzen A."/>
            <person name="Pangilinan J."/>
            <person name="Dilworth D."/>
            <person name="Sandor L."/>
            <person name="Poggeler S."/>
            <person name="Barry K."/>
            <person name="Grigoriev I.V."/>
            <person name="Nowrousian M."/>
        </authorList>
    </citation>
    <scope>NUCLEOTIDE SEQUENCE [LARGE SCALE GENOMIC DNA]</scope>
    <source>
        <strain evidence="1 2">CBS 389.68</strain>
    </source>
</reference>
<gene>
    <name evidence="1" type="ORF">EX30DRAFT_4470</name>
</gene>
<evidence type="ECO:0000313" key="1">
    <source>
        <dbReference type="EMBL" id="TGZ84615.1"/>
    </source>
</evidence>
<protein>
    <submittedName>
        <fullName evidence="1">Uncharacterized protein</fullName>
    </submittedName>
</protein>
<evidence type="ECO:0000313" key="2">
    <source>
        <dbReference type="Proteomes" id="UP000298138"/>
    </source>
</evidence>
<keyword evidence="2" id="KW-1185">Reference proteome</keyword>